<evidence type="ECO:0000313" key="1">
    <source>
        <dbReference type="EMBL" id="MEQ2225240.1"/>
    </source>
</evidence>
<evidence type="ECO:0000313" key="2">
    <source>
        <dbReference type="Proteomes" id="UP001482620"/>
    </source>
</evidence>
<sequence>MDHIRSPNNDSCGSNTCTNRRPWTDFVSSLPANCDHSDTAHTRIVGLGYLWRDDLVGILALLLYPVLPRFL</sequence>
<name>A0ABV0SXA5_9TELE</name>
<proteinExistence type="predicted"/>
<dbReference type="EMBL" id="JAHRIQ010012948">
    <property type="protein sequence ID" value="MEQ2225240.1"/>
    <property type="molecule type" value="Genomic_DNA"/>
</dbReference>
<reference evidence="1 2" key="1">
    <citation type="submission" date="2021-06" db="EMBL/GenBank/DDBJ databases">
        <authorList>
            <person name="Palmer J.M."/>
        </authorList>
    </citation>
    <scope>NUCLEOTIDE SEQUENCE [LARGE SCALE GENOMIC DNA]</scope>
    <source>
        <strain evidence="2">if_2019</strain>
        <tissue evidence="1">Muscle</tissue>
    </source>
</reference>
<comment type="caution">
    <text evidence="1">The sequence shown here is derived from an EMBL/GenBank/DDBJ whole genome shotgun (WGS) entry which is preliminary data.</text>
</comment>
<gene>
    <name evidence="1" type="ORF">ILYODFUR_015501</name>
</gene>
<accession>A0ABV0SXA5</accession>
<keyword evidence="2" id="KW-1185">Reference proteome</keyword>
<organism evidence="1 2">
    <name type="scientific">Ilyodon furcidens</name>
    <name type="common">goldbreast splitfin</name>
    <dbReference type="NCBI Taxonomy" id="33524"/>
    <lineage>
        <taxon>Eukaryota</taxon>
        <taxon>Metazoa</taxon>
        <taxon>Chordata</taxon>
        <taxon>Craniata</taxon>
        <taxon>Vertebrata</taxon>
        <taxon>Euteleostomi</taxon>
        <taxon>Actinopterygii</taxon>
        <taxon>Neopterygii</taxon>
        <taxon>Teleostei</taxon>
        <taxon>Neoteleostei</taxon>
        <taxon>Acanthomorphata</taxon>
        <taxon>Ovalentaria</taxon>
        <taxon>Atherinomorphae</taxon>
        <taxon>Cyprinodontiformes</taxon>
        <taxon>Goodeidae</taxon>
        <taxon>Ilyodon</taxon>
    </lineage>
</organism>
<protein>
    <submittedName>
        <fullName evidence="1">Uncharacterized protein</fullName>
    </submittedName>
</protein>
<dbReference type="Proteomes" id="UP001482620">
    <property type="component" value="Unassembled WGS sequence"/>
</dbReference>